<organism evidence="1 2">
    <name type="scientific">Vreelandella olivaria</name>
    <dbReference type="NCBI Taxonomy" id="390919"/>
    <lineage>
        <taxon>Bacteria</taxon>
        <taxon>Pseudomonadati</taxon>
        <taxon>Pseudomonadota</taxon>
        <taxon>Gammaproteobacteria</taxon>
        <taxon>Oceanospirillales</taxon>
        <taxon>Halomonadaceae</taxon>
        <taxon>Vreelandella</taxon>
    </lineage>
</organism>
<keyword evidence="2" id="KW-1185">Reference proteome</keyword>
<dbReference type="Proteomes" id="UP000289555">
    <property type="component" value="Chromosome"/>
</dbReference>
<dbReference type="EMBL" id="AP019416">
    <property type="protein sequence ID" value="BBI52129.1"/>
    <property type="molecule type" value="Genomic_DNA"/>
</dbReference>
<gene>
    <name evidence="1" type="ORF">HORIV_45500</name>
</gene>
<name>A0ABN5WYR4_9GAMM</name>
<reference evidence="2" key="1">
    <citation type="journal article" date="2019" name="Microbiol. Resour. Announc.">
        <title>Complete Genome Sequence of Halomonas olivaria, a Moderately Halophilic Bacterium Isolated from Olive Processing Effluents, Obtained by Nanopore Sequencing.</title>
        <authorList>
            <person name="Nagata S."/>
            <person name="Ii K.M."/>
            <person name="Tsukimi T."/>
            <person name="Miura M.C."/>
            <person name="Galipon J."/>
            <person name="Arakawa K."/>
        </authorList>
    </citation>
    <scope>NUCLEOTIDE SEQUENCE [LARGE SCALE GENOMIC DNA]</scope>
    <source>
        <strain evidence="2">TYRC17</strain>
    </source>
</reference>
<protein>
    <submittedName>
        <fullName evidence="1">Uncharacterized protein</fullName>
    </submittedName>
</protein>
<evidence type="ECO:0000313" key="2">
    <source>
        <dbReference type="Proteomes" id="UP000289555"/>
    </source>
</evidence>
<accession>A0ABN5WYR4</accession>
<evidence type="ECO:0000313" key="1">
    <source>
        <dbReference type="EMBL" id="BBI52129.1"/>
    </source>
</evidence>
<proteinExistence type="predicted"/>
<sequence length="56" mass="6181">MHRTCQWLRTCHTAPLARGGKGFPPLKAVCEQSATWHPDARQGYAYKGGSQQHMGA</sequence>